<dbReference type="InterPro" id="IPR036649">
    <property type="entry name" value="Pyrophosphatase_sf"/>
</dbReference>
<dbReference type="GO" id="GO:0004427">
    <property type="term" value="F:inorganic diphosphate phosphatase activity"/>
    <property type="evidence" value="ECO:0007669"/>
    <property type="project" value="UniProtKB-EC"/>
</dbReference>
<dbReference type="OrthoDB" id="1608002at2759"/>
<evidence type="ECO:0000256" key="10">
    <source>
        <dbReference type="ARBA" id="ARBA00040300"/>
    </source>
</evidence>
<evidence type="ECO:0000256" key="2">
    <source>
        <dbReference type="ARBA" id="ARBA00004496"/>
    </source>
</evidence>
<dbReference type="PANTHER" id="PTHR10286">
    <property type="entry name" value="INORGANIC PYROPHOSPHATASE"/>
    <property type="match status" value="1"/>
</dbReference>
<protein>
    <recommendedName>
        <fullName evidence="10">Inorganic pyrophosphatase</fullName>
        <ecNumber evidence="4">3.6.1.1</ecNumber>
    </recommendedName>
    <alternativeName>
        <fullName evidence="9">Pyrophosphate phospho-hydrolase</fullName>
    </alternativeName>
</protein>
<feature type="region of interest" description="Disordered" evidence="11">
    <location>
        <begin position="248"/>
        <end position="282"/>
    </location>
</feature>
<dbReference type="Gene3D" id="3.90.80.10">
    <property type="entry name" value="Inorganic pyrophosphatase"/>
    <property type="match status" value="1"/>
</dbReference>
<accession>A0A132A3I0</accession>
<feature type="compositionally biased region" description="Polar residues" evidence="11">
    <location>
        <begin position="248"/>
        <end position="266"/>
    </location>
</feature>
<evidence type="ECO:0000256" key="6">
    <source>
        <dbReference type="ARBA" id="ARBA00022723"/>
    </source>
</evidence>
<evidence type="ECO:0000256" key="8">
    <source>
        <dbReference type="ARBA" id="ARBA00022842"/>
    </source>
</evidence>
<dbReference type="SUPFAM" id="SSF50324">
    <property type="entry name" value="Inorganic pyrophosphatase"/>
    <property type="match status" value="1"/>
</dbReference>
<organism evidence="12 13">
    <name type="scientific">Sarcoptes scabiei</name>
    <name type="common">Itch mite</name>
    <name type="synonym">Acarus scabiei</name>
    <dbReference type="NCBI Taxonomy" id="52283"/>
    <lineage>
        <taxon>Eukaryota</taxon>
        <taxon>Metazoa</taxon>
        <taxon>Ecdysozoa</taxon>
        <taxon>Arthropoda</taxon>
        <taxon>Chelicerata</taxon>
        <taxon>Arachnida</taxon>
        <taxon>Acari</taxon>
        <taxon>Acariformes</taxon>
        <taxon>Sarcoptiformes</taxon>
        <taxon>Astigmata</taxon>
        <taxon>Psoroptidia</taxon>
        <taxon>Sarcoptoidea</taxon>
        <taxon>Sarcoptidae</taxon>
        <taxon>Sarcoptinae</taxon>
        <taxon>Sarcoptes</taxon>
    </lineage>
</organism>
<dbReference type="EMBL" id="JXLN01010350">
    <property type="protein sequence ID" value="KPM05552.1"/>
    <property type="molecule type" value="Genomic_DNA"/>
</dbReference>
<dbReference type="VEuPathDB" id="VectorBase:SSCA001750"/>
<dbReference type="GO" id="GO:0000287">
    <property type="term" value="F:magnesium ion binding"/>
    <property type="evidence" value="ECO:0007669"/>
    <property type="project" value="InterPro"/>
</dbReference>
<evidence type="ECO:0000256" key="11">
    <source>
        <dbReference type="SAM" id="MobiDB-lite"/>
    </source>
</evidence>
<evidence type="ECO:0000313" key="13">
    <source>
        <dbReference type="Proteomes" id="UP000616769"/>
    </source>
</evidence>
<name>A0A132A3I0_SARSC</name>
<keyword evidence="5" id="KW-0963">Cytoplasm</keyword>
<dbReference type="SMR" id="A0A132A3I0"/>
<dbReference type="FunFam" id="3.90.80.10:FF:000004">
    <property type="entry name" value="Inorganic pyrophosphatase"/>
    <property type="match status" value="1"/>
</dbReference>
<dbReference type="InterPro" id="IPR008162">
    <property type="entry name" value="Pyrophosphatase"/>
</dbReference>
<evidence type="ECO:0000256" key="4">
    <source>
        <dbReference type="ARBA" id="ARBA00012146"/>
    </source>
</evidence>
<comment type="similarity">
    <text evidence="3">Belongs to the PPase family.</text>
</comment>
<evidence type="ECO:0000256" key="9">
    <source>
        <dbReference type="ARBA" id="ARBA00032535"/>
    </source>
</evidence>
<evidence type="ECO:0000256" key="3">
    <source>
        <dbReference type="ARBA" id="ARBA00006220"/>
    </source>
</evidence>
<dbReference type="GO" id="GO:0005737">
    <property type="term" value="C:cytoplasm"/>
    <property type="evidence" value="ECO:0007669"/>
    <property type="project" value="UniProtKB-SubCell"/>
</dbReference>
<proteinExistence type="inferred from homology"/>
<evidence type="ECO:0000256" key="5">
    <source>
        <dbReference type="ARBA" id="ARBA00022490"/>
    </source>
</evidence>
<comment type="caution">
    <text evidence="12">The sequence shown here is derived from an EMBL/GenBank/DDBJ whole genome shotgun (WGS) entry which is preliminary data.</text>
</comment>
<comment type="subcellular location">
    <subcellularLocation>
        <location evidence="2">Cytoplasm</location>
    </subcellularLocation>
</comment>
<evidence type="ECO:0000313" key="12">
    <source>
        <dbReference type="EMBL" id="KPM05552.1"/>
    </source>
</evidence>
<evidence type="ECO:0000256" key="1">
    <source>
        <dbReference type="ARBA" id="ARBA00001946"/>
    </source>
</evidence>
<dbReference type="GO" id="GO:0006796">
    <property type="term" value="P:phosphate-containing compound metabolic process"/>
    <property type="evidence" value="ECO:0007669"/>
    <property type="project" value="InterPro"/>
</dbReference>
<dbReference type="CDD" id="cd00412">
    <property type="entry name" value="pyrophosphatase"/>
    <property type="match status" value="1"/>
</dbReference>
<evidence type="ECO:0000256" key="7">
    <source>
        <dbReference type="ARBA" id="ARBA00022801"/>
    </source>
</evidence>
<dbReference type="AlphaFoldDB" id="A0A132A3I0"/>
<sequence length="297" mass="34247">MTAKSNYSIDCRGPINSTDYRIYFREKNNGKIISPWHDIPLFADKAQRIMNMIVEIPRWSNAKMEISTKEPLSPIKQDVKKGVLRFVHNVFPHKGYIWNYGAFPQTWENPDHVDQSTNAKGDNDPIDVLEIGSRVANRGDVLQVKILGTIALIDEGETDWKILSIDINDPLANQINDIDDVEKHFPGLLRASVEWFKIYKIPDGKPPNQFAFNGEAKNKEFAERIVQETHEFWQEFMRKEGEVSLNRKNTTLNNTESLDENQSNTILEERGQKTETLQPEPLSDPSAIEKWHFVKLI</sequence>
<dbReference type="EC" id="3.6.1.1" evidence="4"/>
<comment type="cofactor">
    <cofactor evidence="1">
        <name>Mg(2+)</name>
        <dbReference type="ChEBI" id="CHEBI:18420"/>
    </cofactor>
</comment>
<dbReference type="PROSITE" id="PS00387">
    <property type="entry name" value="PPASE"/>
    <property type="match status" value="1"/>
</dbReference>
<dbReference type="Pfam" id="PF00719">
    <property type="entry name" value="Pyrophosphatase"/>
    <property type="match status" value="1"/>
</dbReference>
<keyword evidence="6" id="KW-0479">Metal-binding</keyword>
<gene>
    <name evidence="12" type="ORF">QR98_0040170</name>
</gene>
<keyword evidence="7" id="KW-0378">Hydrolase</keyword>
<reference evidence="12 13" key="1">
    <citation type="journal article" date="2015" name="Parasit. Vectors">
        <title>Draft genome of the scabies mite.</title>
        <authorList>
            <person name="Rider S.D.Jr."/>
            <person name="Morgan M.S."/>
            <person name="Arlian L.G."/>
        </authorList>
    </citation>
    <scope>NUCLEOTIDE SEQUENCE [LARGE SCALE GENOMIC DNA]</scope>
    <source>
        <strain evidence="12">Arlian Lab</strain>
    </source>
</reference>
<keyword evidence="8" id="KW-0460">Magnesium</keyword>
<dbReference type="Proteomes" id="UP000616769">
    <property type="component" value="Unassembled WGS sequence"/>
</dbReference>